<dbReference type="EMBL" id="BAED01000054">
    <property type="protein sequence ID" value="GAB06566.1"/>
    <property type="molecule type" value="Genomic_DNA"/>
</dbReference>
<protein>
    <recommendedName>
        <fullName evidence="12">Vitamin K epoxide reductase domain-containing protein</fullName>
    </recommendedName>
</protein>
<reference evidence="13 14" key="1">
    <citation type="submission" date="2011-11" db="EMBL/GenBank/DDBJ databases">
        <title>Whole genome shotgun sequence of Gordonia amarae NBRC 15530.</title>
        <authorList>
            <person name="Takarada H."/>
            <person name="Hosoyama A."/>
            <person name="Tsuchikane K."/>
            <person name="Katsumata H."/>
            <person name="Yamazaki S."/>
            <person name="Fujita N."/>
        </authorList>
    </citation>
    <scope>NUCLEOTIDE SEQUENCE [LARGE SCALE GENOMIC DNA]</scope>
    <source>
        <strain evidence="13 14">NBRC 15530</strain>
    </source>
</reference>
<evidence type="ECO:0000256" key="10">
    <source>
        <dbReference type="SAM" id="MobiDB-lite"/>
    </source>
</evidence>
<feature type="domain" description="Vitamin K epoxide reductase" evidence="12">
    <location>
        <begin position="41"/>
        <end position="182"/>
    </location>
</feature>
<keyword evidence="4" id="KW-0874">Quinone</keyword>
<feature type="transmembrane region" description="Helical" evidence="11">
    <location>
        <begin position="105"/>
        <end position="123"/>
    </location>
</feature>
<dbReference type="SMART" id="SM00756">
    <property type="entry name" value="VKc"/>
    <property type="match status" value="1"/>
</dbReference>
<evidence type="ECO:0000256" key="8">
    <source>
        <dbReference type="ARBA" id="ARBA00023157"/>
    </source>
</evidence>
<evidence type="ECO:0000256" key="5">
    <source>
        <dbReference type="ARBA" id="ARBA00022989"/>
    </source>
</evidence>
<comment type="similarity">
    <text evidence="2">Belongs to the VKOR family.</text>
</comment>
<dbReference type="Proteomes" id="UP000006023">
    <property type="component" value="Unassembled WGS sequence"/>
</dbReference>
<feature type="region of interest" description="Disordered" evidence="10">
    <location>
        <begin position="1"/>
        <end position="21"/>
    </location>
</feature>
<keyword evidence="3 11" id="KW-0812">Transmembrane</keyword>
<feature type="transmembrane region" description="Helical" evidence="11">
    <location>
        <begin position="130"/>
        <end position="151"/>
    </location>
</feature>
<dbReference type="AlphaFoldDB" id="G7GSJ1"/>
<comment type="caution">
    <text evidence="13">The sequence shown here is derived from an EMBL/GenBank/DDBJ whole genome shotgun (WGS) entry which is preliminary data.</text>
</comment>
<dbReference type="STRING" id="1075090.GOAMR_54_00770"/>
<evidence type="ECO:0000256" key="1">
    <source>
        <dbReference type="ARBA" id="ARBA00004141"/>
    </source>
</evidence>
<evidence type="ECO:0000256" key="6">
    <source>
        <dbReference type="ARBA" id="ARBA00023002"/>
    </source>
</evidence>
<dbReference type="InterPro" id="IPR041714">
    <property type="entry name" value="VKOR_Actinobacteria"/>
</dbReference>
<evidence type="ECO:0000313" key="14">
    <source>
        <dbReference type="Proteomes" id="UP000006023"/>
    </source>
</evidence>
<accession>G7GSJ1</accession>
<evidence type="ECO:0000256" key="4">
    <source>
        <dbReference type="ARBA" id="ARBA00022719"/>
    </source>
</evidence>
<evidence type="ECO:0000256" key="11">
    <source>
        <dbReference type="SAM" id="Phobius"/>
    </source>
</evidence>
<evidence type="ECO:0000256" key="9">
    <source>
        <dbReference type="ARBA" id="ARBA00023284"/>
    </source>
</evidence>
<keyword evidence="14" id="KW-1185">Reference proteome</keyword>
<evidence type="ECO:0000256" key="3">
    <source>
        <dbReference type="ARBA" id="ARBA00022692"/>
    </source>
</evidence>
<gene>
    <name evidence="13" type="ORF">GOAMR_54_00770</name>
</gene>
<dbReference type="Pfam" id="PF07884">
    <property type="entry name" value="VKOR"/>
    <property type="match status" value="1"/>
</dbReference>
<keyword evidence="6" id="KW-0560">Oxidoreductase</keyword>
<dbReference type="eggNOG" id="COG4243">
    <property type="taxonomic scope" value="Bacteria"/>
</dbReference>
<feature type="transmembrane region" description="Helical" evidence="11">
    <location>
        <begin position="157"/>
        <end position="180"/>
    </location>
</feature>
<keyword evidence="8" id="KW-1015">Disulfide bond</keyword>
<dbReference type="Gene3D" id="1.20.1440.130">
    <property type="entry name" value="VKOR domain"/>
    <property type="match status" value="1"/>
</dbReference>
<evidence type="ECO:0000313" key="13">
    <source>
        <dbReference type="EMBL" id="GAB06566.1"/>
    </source>
</evidence>
<dbReference type="CDD" id="cd12922">
    <property type="entry name" value="VKOR_5"/>
    <property type="match status" value="1"/>
</dbReference>
<dbReference type="RefSeq" id="WP_005189817.1">
    <property type="nucleotide sequence ID" value="NZ_BAED01000054.1"/>
</dbReference>
<keyword evidence="9" id="KW-0676">Redox-active center</keyword>
<dbReference type="InterPro" id="IPR012932">
    <property type="entry name" value="VKOR"/>
</dbReference>
<evidence type="ECO:0000256" key="2">
    <source>
        <dbReference type="ARBA" id="ARBA00006214"/>
    </source>
</evidence>
<dbReference type="GO" id="GO:0048038">
    <property type="term" value="F:quinone binding"/>
    <property type="evidence" value="ECO:0007669"/>
    <property type="project" value="UniProtKB-KW"/>
</dbReference>
<feature type="transmembrane region" description="Helical" evidence="11">
    <location>
        <begin position="43"/>
        <end position="64"/>
    </location>
</feature>
<evidence type="ECO:0000259" key="12">
    <source>
        <dbReference type="SMART" id="SM00756"/>
    </source>
</evidence>
<evidence type="ECO:0000256" key="7">
    <source>
        <dbReference type="ARBA" id="ARBA00023136"/>
    </source>
</evidence>
<organism evidence="13 14">
    <name type="scientific">Gordonia amarae NBRC 15530</name>
    <dbReference type="NCBI Taxonomy" id="1075090"/>
    <lineage>
        <taxon>Bacteria</taxon>
        <taxon>Bacillati</taxon>
        <taxon>Actinomycetota</taxon>
        <taxon>Actinomycetes</taxon>
        <taxon>Mycobacteriales</taxon>
        <taxon>Gordoniaceae</taxon>
        <taxon>Gordonia</taxon>
    </lineage>
</organism>
<dbReference type="GO" id="GO:0016491">
    <property type="term" value="F:oxidoreductase activity"/>
    <property type="evidence" value="ECO:0007669"/>
    <property type="project" value="UniProtKB-KW"/>
</dbReference>
<keyword evidence="5 11" id="KW-1133">Transmembrane helix</keyword>
<keyword evidence="7 11" id="KW-0472">Membrane</keyword>
<proteinExistence type="inferred from homology"/>
<sequence>MTDVADSSMVDETEPDSHATVGDWPGLDLAALRAQAEASWTRIVAWVLTIGGAIGLVAASDLSVEKVEMLKDPTYSPSCNFNSLFSCGSVMQTTQASVFGPPNPFIGIAGFAVFVTVGVGLLAGARFAPWFWAGLQVGATFAMVFVHWLIFQSLYEIGKLCPWCMVVWSVTIPTFLFVTVRNLHAFGLVERSRAVGFVARNHGLVLMVWVLTIVALIVIRFWDEYFSTLY</sequence>
<comment type="subcellular location">
    <subcellularLocation>
        <location evidence="1">Membrane</location>
        <topology evidence="1">Multi-pass membrane protein</topology>
    </subcellularLocation>
</comment>
<feature type="transmembrane region" description="Helical" evidence="11">
    <location>
        <begin position="201"/>
        <end position="222"/>
    </location>
</feature>
<dbReference type="GO" id="GO:0016020">
    <property type="term" value="C:membrane"/>
    <property type="evidence" value="ECO:0007669"/>
    <property type="project" value="UniProtKB-SubCell"/>
</dbReference>
<name>G7GSJ1_9ACTN</name>
<dbReference type="InterPro" id="IPR038354">
    <property type="entry name" value="VKOR_sf"/>
</dbReference>